<dbReference type="OrthoDB" id="5119252at2"/>
<evidence type="ECO:0000313" key="2">
    <source>
        <dbReference type="Proteomes" id="UP000561726"/>
    </source>
</evidence>
<name>A0A7W8ZX15_9MICO</name>
<evidence type="ECO:0000313" key="1">
    <source>
        <dbReference type="EMBL" id="MBB5641786.1"/>
    </source>
</evidence>
<comment type="caution">
    <text evidence="1">The sequence shown here is derived from an EMBL/GenBank/DDBJ whole genome shotgun (WGS) entry which is preliminary data.</text>
</comment>
<dbReference type="EMBL" id="JACHBQ010000001">
    <property type="protein sequence ID" value="MBB5641786.1"/>
    <property type="molecule type" value="Genomic_DNA"/>
</dbReference>
<gene>
    <name evidence="1" type="ORF">BJ997_002334</name>
</gene>
<dbReference type="AlphaFoldDB" id="A0A7W8ZX15"/>
<sequence length="132" mass="14372">MNARPPTAYVHTGTMVIMPARIAAMLERHARLDELRISARGVDAEFDAVMVAFHIAATEWRTTALGRTQAPKPEAGPLSEWVSTAEAGSALHITTRAVVLAISEGRIRANKVSGNWRIAREDLEHHKAARAA</sequence>
<protein>
    <submittedName>
        <fullName evidence="1">Excisionase family DNA binding protein</fullName>
    </submittedName>
</protein>
<dbReference type="Proteomes" id="UP000561726">
    <property type="component" value="Unassembled WGS sequence"/>
</dbReference>
<reference evidence="1 2" key="1">
    <citation type="submission" date="2020-08" db="EMBL/GenBank/DDBJ databases">
        <title>Sequencing the genomes of 1000 actinobacteria strains.</title>
        <authorList>
            <person name="Klenk H.-P."/>
        </authorList>
    </citation>
    <scope>NUCLEOTIDE SEQUENCE [LARGE SCALE GENOMIC DNA]</scope>
    <source>
        <strain evidence="1 2">DSM 21065</strain>
    </source>
</reference>
<organism evidence="1 2">
    <name type="scientific">Cryobacterium roopkundense</name>
    <dbReference type="NCBI Taxonomy" id="1001240"/>
    <lineage>
        <taxon>Bacteria</taxon>
        <taxon>Bacillati</taxon>
        <taxon>Actinomycetota</taxon>
        <taxon>Actinomycetes</taxon>
        <taxon>Micrococcales</taxon>
        <taxon>Microbacteriaceae</taxon>
        <taxon>Cryobacterium</taxon>
    </lineage>
</organism>
<accession>A0A7W8ZX15</accession>
<dbReference type="RefSeq" id="WP_152602235.1">
    <property type="nucleotide sequence ID" value="NZ_JACHBQ010000001.1"/>
</dbReference>
<proteinExistence type="predicted"/>